<evidence type="ECO:0000313" key="1">
    <source>
        <dbReference type="EMBL" id="SVC48627.1"/>
    </source>
</evidence>
<dbReference type="SUPFAM" id="SSF53901">
    <property type="entry name" value="Thiolase-like"/>
    <property type="match status" value="1"/>
</dbReference>
<feature type="non-terminal residue" evidence="1">
    <location>
        <position position="68"/>
    </location>
</feature>
<name>A0A382MLI8_9ZZZZ</name>
<gene>
    <name evidence="1" type="ORF">METZ01_LOCUS301481</name>
</gene>
<accession>A0A382MLI8</accession>
<reference evidence="1" key="1">
    <citation type="submission" date="2018-05" db="EMBL/GenBank/DDBJ databases">
        <authorList>
            <person name="Lanie J.A."/>
            <person name="Ng W.-L."/>
            <person name="Kazmierczak K.M."/>
            <person name="Andrzejewski T.M."/>
            <person name="Davidsen T.M."/>
            <person name="Wayne K.J."/>
            <person name="Tettelin H."/>
            <person name="Glass J.I."/>
            <person name="Rusch D."/>
            <person name="Podicherti R."/>
            <person name="Tsui H.-C.T."/>
            <person name="Winkler M.E."/>
        </authorList>
    </citation>
    <scope>NUCLEOTIDE SEQUENCE</scope>
</reference>
<protein>
    <recommendedName>
        <fullName evidence="2">Beta-ketoacyl synthase N-terminal domain-containing protein</fullName>
    </recommendedName>
</protein>
<organism evidence="1">
    <name type="scientific">marine metagenome</name>
    <dbReference type="NCBI Taxonomy" id="408172"/>
    <lineage>
        <taxon>unclassified sequences</taxon>
        <taxon>metagenomes</taxon>
        <taxon>ecological metagenomes</taxon>
    </lineage>
</organism>
<dbReference type="Gene3D" id="3.40.47.10">
    <property type="match status" value="1"/>
</dbReference>
<proteinExistence type="predicted"/>
<dbReference type="EMBL" id="UINC01093865">
    <property type="protein sequence ID" value="SVC48627.1"/>
    <property type="molecule type" value="Genomic_DNA"/>
</dbReference>
<dbReference type="AlphaFoldDB" id="A0A382MLI8"/>
<evidence type="ECO:0008006" key="2">
    <source>
        <dbReference type="Google" id="ProtNLM"/>
    </source>
</evidence>
<sequence length="68" mass="7084">MSVERRTAVITGIGPITAAGIGIEGLAAGLRKKLSPVGLVASFDSAPFRSHMAAEVSVFDPADFIERK</sequence>
<dbReference type="InterPro" id="IPR016039">
    <property type="entry name" value="Thiolase-like"/>
</dbReference>
<dbReference type="GO" id="GO:0016746">
    <property type="term" value="F:acyltransferase activity"/>
    <property type="evidence" value="ECO:0007669"/>
    <property type="project" value="InterPro"/>
</dbReference>